<dbReference type="Proteomes" id="UP000198583">
    <property type="component" value="Unassembled WGS sequence"/>
</dbReference>
<dbReference type="AlphaFoldDB" id="A0A1I6CPV5"/>
<dbReference type="PANTHER" id="PTHR34700:SF4">
    <property type="entry name" value="PHAGE-LIKE ELEMENT PBSX PROTEIN XKDP"/>
    <property type="match status" value="1"/>
</dbReference>
<dbReference type="SMART" id="SM00257">
    <property type="entry name" value="LysM"/>
    <property type="match status" value="1"/>
</dbReference>
<dbReference type="STRING" id="84724.SAMN04488564_10153"/>
<dbReference type="InterPro" id="IPR052196">
    <property type="entry name" value="Bact_Kbp"/>
</dbReference>
<gene>
    <name evidence="2" type="ORF">SAMN04488564_10153</name>
</gene>
<dbReference type="InterPro" id="IPR036779">
    <property type="entry name" value="LysM_dom_sf"/>
</dbReference>
<keyword evidence="3" id="KW-1185">Reference proteome</keyword>
<dbReference type="Pfam" id="PF10648">
    <property type="entry name" value="Gmad2"/>
    <property type="match status" value="1"/>
</dbReference>
<dbReference type="SUPFAM" id="SSF54106">
    <property type="entry name" value="LysM domain"/>
    <property type="match status" value="1"/>
</dbReference>
<evidence type="ECO:0000313" key="3">
    <source>
        <dbReference type="Proteomes" id="UP000198583"/>
    </source>
</evidence>
<dbReference type="InterPro" id="IPR018911">
    <property type="entry name" value="Gmad2_Ig-like_dom"/>
</dbReference>
<organism evidence="2 3">
    <name type="scientific">Lentzea waywayandensis</name>
    <dbReference type="NCBI Taxonomy" id="84724"/>
    <lineage>
        <taxon>Bacteria</taxon>
        <taxon>Bacillati</taxon>
        <taxon>Actinomycetota</taxon>
        <taxon>Actinomycetes</taxon>
        <taxon>Pseudonocardiales</taxon>
        <taxon>Pseudonocardiaceae</taxon>
        <taxon>Lentzea</taxon>
    </lineage>
</organism>
<evidence type="ECO:0000313" key="2">
    <source>
        <dbReference type="EMBL" id="SFQ95210.1"/>
    </source>
</evidence>
<evidence type="ECO:0000259" key="1">
    <source>
        <dbReference type="PROSITE" id="PS51782"/>
    </source>
</evidence>
<dbReference type="Gene3D" id="3.10.350.10">
    <property type="entry name" value="LysM domain"/>
    <property type="match status" value="1"/>
</dbReference>
<reference evidence="3" key="1">
    <citation type="submission" date="2016-10" db="EMBL/GenBank/DDBJ databases">
        <authorList>
            <person name="Varghese N."/>
            <person name="Submissions S."/>
        </authorList>
    </citation>
    <scope>NUCLEOTIDE SEQUENCE [LARGE SCALE GENOMIC DNA]</scope>
    <source>
        <strain evidence="3">DSM 44232</strain>
    </source>
</reference>
<protein>
    <submittedName>
        <fullName evidence="2">LysM domain-containing protein</fullName>
    </submittedName>
</protein>
<dbReference type="EMBL" id="FOYL01000001">
    <property type="protein sequence ID" value="SFQ95210.1"/>
    <property type="molecule type" value="Genomic_DNA"/>
</dbReference>
<dbReference type="CDD" id="cd00118">
    <property type="entry name" value="LysM"/>
    <property type="match status" value="1"/>
</dbReference>
<dbReference type="InterPro" id="IPR018392">
    <property type="entry name" value="LysM"/>
</dbReference>
<accession>A0A1I6CPV5</accession>
<proteinExistence type="predicted"/>
<feature type="domain" description="LysM" evidence="1">
    <location>
        <begin position="111"/>
        <end position="160"/>
    </location>
</feature>
<dbReference type="PANTHER" id="PTHR34700">
    <property type="entry name" value="POTASSIUM BINDING PROTEIN KBP"/>
    <property type="match status" value="1"/>
</dbReference>
<dbReference type="PROSITE" id="PS51782">
    <property type="entry name" value="LYSM"/>
    <property type="match status" value="1"/>
</dbReference>
<dbReference type="OrthoDB" id="3210682at2"/>
<dbReference type="Pfam" id="PF01476">
    <property type="entry name" value="LysM"/>
    <property type="match status" value="1"/>
</dbReference>
<name>A0A1I6CPV5_9PSEU</name>
<dbReference type="RefSeq" id="WP_093587696.1">
    <property type="nucleotide sequence ID" value="NZ_FOYL01000001.1"/>
</dbReference>
<sequence length="165" mass="17735">MSIDIQQPRALGLVGSHVHIAGTAGGAFEAQFGYRIHEGHDEVVGGFTAGDGVGGHGQFQVQVDVSGASFALDRLFVEVFWVSPQDGAELDKVIVPVVYGPRIVPGYRVYQEYVIKAGDTLWSIATQFYGSGNLYTRLVRANPHVITDPNVITPGSVIRIPLSEV</sequence>